<feature type="transmembrane region" description="Helical" evidence="19">
    <location>
        <begin position="63"/>
        <end position="81"/>
    </location>
</feature>
<evidence type="ECO:0000256" key="16">
    <source>
        <dbReference type="ARBA" id="ARBA00023209"/>
    </source>
</evidence>
<evidence type="ECO:0000256" key="1">
    <source>
        <dbReference type="ARBA" id="ARBA00001698"/>
    </source>
</evidence>
<evidence type="ECO:0000256" key="15">
    <source>
        <dbReference type="ARBA" id="ARBA00023136"/>
    </source>
</evidence>
<evidence type="ECO:0000256" key="11">
    <source>
        <dbReference type="ARBA" id="ARBA00022692"/>
    </source>
</evidence>
<keyword evidence="9" id="KW-0444">Lipid biosynthesis</keyword>
<comment type="pathway">
    <text evidence="3 18">Phospholipid metabolism; CDP-diacylglycerol biosynthesis; CDP-diacylglycerol from sn-glycerol 3-phosphate: step 3/3.</text>
</comment>
<evidence type="ECO:0000256" key="6">
    <source>
        <dbReference type="ARBA" id="ARBA00012487"/>
    </source>
</evidence>
<keyword evidence="15 19" id="KW-0472">Membrane</keyword>
<feature type="transmembrane region" description="Helical" evidence="19">
    <location>
        <begin position="127"/>
        <end position="149"/>
    </location>
</feature>
<evidence type="ECO:0000256" key="8">
    <source>
        <dbReference type="ARBA" id="ARBA00022475"/>
    </source>
</evidence>
<keyword evidence="14" id="KW-0443">Lipid metabolism</keyword>
<sequence>MAPSVAEKTALKALTRVASAVVLAPLAIWAVFAGTPYFEVMVVAGGAVLIYEWSAMVGGRPSWLTLGVGYVGLACIAFMWLRGDTESGFLTVTWLFGAVWATDIGAYVFGLSIGGPKLAPKISPKKTWAGLIGGMTCAAACGAAIGYFLAAAPALWGWAAFSAFIGAVSQGGDLFESWVKRRFGLKDSGAIIPGHGGLFDRVDGLLSAILVTALINALLRSNVLLWL</sequence>
<keyword evidence="17" id="KW-1208">Phospholipid metabolism</keyword>
<dbReference type="PANTHER" id="PTHR46382">
    <property type="entry name" value="PHOSPHATIDATE CYTIDYLYLTRANSFERASE"/>
    <property type="match status" value="1"/>
</dbReference>
<evidence type="ECO:0000256" key="14">
    <source>
        <dbReference type="ARBA" id="ARBA00023098"/>
    </source>
</evidence>
<keyword evidence="11 18" id="KW-0812">Transmembrane</keyword>
<dbReference type="PANTHER" id="PTHR46382:SF1">
    <property type="entry name" value="PHOSPHATIDATE CYTIDYLYLTRANSFERASE"/>
    <property type="match status" value="1"/>
</dbReference>
<dbReference type="Proteomes" id="UP000295304">
    <property type="component" value="Unassembled WGS sequence"/>
</dbReference>
<feature type="transmembrane region" description="Helical" evidence="19">
    <location>
        <begin position="93"/>
        <end position="115"/>
    </location>
</feature>
<evidence type="ECO:0000256" key="3">
    <source>
        <dbReference type="ARBA" id="ARBA00005119"/>
    </source>
</evidence>
<evidence type="ECO:0000313" key="20">
    <source>
        <dbReference type="EMBL" id="TCS64158.1"/>
    </source>
</evidence>
<proteinExistence type="inferred from homology"/>
<keyword evidence="12 18" id="KW-0548">Nucleotidyltransferase</keyword>
<evidence type="ECO:0000256" key="13">
    <source>
        <dbReference type="ARBA" id="ARBA00022989"/>
    </source>
</evidence>
<gene>
    <name evidence="20" type="ORF">EDD55_102200</name>
</gene>
<dbReference type="PROSITE" id="PS01315">
    <property type="entry name" value="CDS"/>
    <property type="match status" value="1"/>
</dbReference>
<comment type="pathway">
    <text evidence="4">Lipid metabolism.</text>
</comment>
<keyword evidence="8" id="KW-1003">Cell membrane</keyword>
<organism evidence="20 21">
    <name type="scientific">Varunaivibrio sulfuroxidans</name>
    <dbReference type="NCBI Taxonomy" id="1773489"/>
    <lineage>
        <taxon>Bacteria</taxon>
        <taxon>Pseudomonadati</taxon>
        <taxon>Pseudomonadota</taxon>
        <taxon>Alphaproteobacteria</taxon>
        <taxon>Rhodospirillales</taxon>
        <taxon>Magnetovibrionaceae</taxon>
        <taxon>Varunaivibrio</taxon>
    </lineage>
</organism>
<protein>
    <recommendedName>
        <fullName evidence="7 18">Phosphatidate cytidylyltransferase</fullName>
        <ecNumber evidence="6 18">2.7.7.41</ecNumber>
    </recommendedName>
</protein>
<dbReference type="OrthoDB" id="9799199at2"/>
<evidence type="ECO:0000256" key="5">
    <source>
        <dbReference type="ARBA" id="ARBA00010185"/>
    </source>
</evidence>
<comment type="caution">
    <text evidence="20">The sequence shown here is derived from an EMBL/GenBank/DDBJ whole genome shotgun (WGS) entry which is preliminary data.</text>
</comment>
<evidence type="ECO:0000256" key="17">
    <source>
        <dbReference type="ARBA" id="ARBA00023264"/>
    </source>
</evidence>
<evidence type="ECO:0000256" key="2">
    <source>
        <dbReference type="ARBA" id="ARBA00004651"/>
    </source>
</evidence>
<accession>A0A4R3JDQ5</accession>
<dbReference type="EMBL" id="SLZW01000002">
    <property type="protein sequence ID" value="TCS64158.1"/>
    <property type="molecule type" value="Genomic_DNA"/>
</dbReference>
<evidence type="ECO:0000256" key="18">
    <source>
        <dbReference type="RuleBase" id="RU003938"/>
    </source>
</evidence>
<dbReference type="GO" id="GO:0016024">
    <property type="term" value="P:CDP-diacylglycerol biosynthetic process"/>
    <property type="evidence" value="ECO:0007669"/>
    <property type="project" value="UniProtKB-UniPathway"/>
</dbReference>
<comment type="subcellular location">
    <subcellularLocation>
        <location evidence="2">Cell membrane</location>
        <topology evidence="2">Multi-pass membrane protein</topology>
    </subcellularLocation>
</comment>
<name>A0A4R3JDQ5_9PROT</name>
<comment type="similarity">
    <text evidence="5 18">Belongs to the CDS family.</text>
</comment>
<evidence type="ECO:0000256" key="9">
    <source>
        <dbReference type="ARBA" id="ARBA00022516"/>
    </source>
</evidence>
<dbReference type="UniPathway" id="UPA00557">
    <property type="reaction ID" value="UER00614"/>
</dbReference>
<evidence type="ECO:0000256" key="19">
    <source>
        <dbReference type="SAM" id="Phobius"/>
    </source>
</evidence>
<dbReference type="InterPro" id="IPR000374">
    <property type="entry name" value="PC_trans"/>
</dbReference>
<evidence type="ECO:0000256" key="12">
    <source>
        <dbReference type="ARBA" id="ARBA00022695"/>
    </source>
</evidence>
<keyword evidence="21" id="KW-1185">Reference proteome</keyword>
<evidence type="ECO:0000256" key="10">
    <source>
        <dbReference type="ARBA" id="ARBA00022679"/>
    </source>
</evidence>
<evidence type="ECO:0000256" key="7">
    <source>
        <dbReference type="ARBA" id="ARBA00019373"/>
    </source>
</evidence>
<feature type="transmembrane region" description="Helical" evidence="19">
    <location>
        <begin position="26"/>
        <end position="51"/>
    </location>
</feature>
<comment type="catalytic activity">
    <reaction evidence="1 18">
        <text>a 1,2-diacyl-sn-glycero-3-phosphate + CTP + H(+) = a CDP-1,2-diacyl-sn-glycerol + diphosphate</text>
        <dbReference type="Rhea" id="RHEA:16229"/>
        <dbReference type="ChEBI" id="CHEBI:15378"/>
        <dbReference type="ChEBI" id="CHEBI:33019"/>
        <dbReference type="ChEBI" id="CHEBI:37563"/>
        <dbReference type="ChEBI" id="CHEBI:58332"/>
        <dbReference type="ChEBI" id="CHEBI:58608"/>
        <dbReference type="EC" id="2.7.7.41"/>
    </reaction>
</comment>
<keyword evidence="16" id="KW-0594">Phospholipid biosynthesis</keyword>
<dbReference type="GO" id="GO:0004605">
    <property type="term" value="F:phosphatidate cytidylyltransferase activity"/>
    <property type="evidence" value="ECO:0007669"/>
    <property type="project" value="UniProtKB-EC"/>
</dbReference>
<reference evidence="20 21" key="1">
    <citation type="submission" date="2019-03" db="EMBL/GenBank/DDBJ databases">
        <title>Genomic Encyclopedia of Type Strains, Phase IV (KMG-IV): sequencing the most valuable type-strain genomes for metagenomic binning, comparative biology and taxonomic classification.</title>
        <authorList>
            <person name="Goeker M."/>
        </authorList>
    </citation>
    <scope>NUCLEOTIDE SEQUENCE [LARGE SCALE GENOMIC DNA]</scope>
    <source>
        <strain evidence="20 21">DSM 101688</strain>
    </source>
</reference>
<evidence type="ECO:0000256" key="4">
    <source>
        <dbReference type="ARBA" id="ARBA00005189"/>
    </source>
</evidence>
<dbReference type="Pfam" id="PF01148">
    <property type="entry name" value="CTP_transf_1"/>
    <property type="match status" value="1"/>
</dbReference>
<keyword evidence="10 18" id="KW-0808">Transferase</keyword>
<dbReference type="AlphaFoldDB" id="A0A4R3JDQ5"/>
<keyword evidence="13 19" id="KW-1133">Transmembrane helix</keyword>
<dbReference type="GO" id="GO:0005886">
    <property type="term" value="C:plasma membrane"/>
    <property type="evidence" value="ECO:0007669"/>
    <property type="project" value="UniProtKB-SubCell"/>
</dbReference>
<dbReference type="EC" id="2.7.7.41" evidence="6 18"/>
<feature type="transmembrane region" description="Helical" evidence="19">
    <location>
        <begin position="205"/>
        <end position="226"/>
    </location>
</feature>
<evidence type="ECO:0000313" key="21">
    <source>
        <dbReference type="Proteomes" id="UP000295304"/>
    </source>
</evidence>